<keyword evidence="3" id="KW-0547">Nucleotide-binding</keyword>
<dbReference type="GO" id="GO:0006633">
    <property type="term" value="P:fatty acid biosynthetic process"/>
    <property type="evidence" value="ECO:0007669"/>
    <property type="project" value="TreeGrafter"/>
</dbReference>
<dbReference type="EMBL" id="WJXZ01000007">
    <property type="protein sequence ID" value="MRS62403.1"/>
    <property type="molecule type" value="Genomic_DNA"/>
</dbReference>
<dbReference type="PROSITE" id="PS00455">
    <property type="entry name" value="AMP_BINDING"/>
    <property type="match status" value="1"/>
</dbReference>
<reference evidence="7 8" key="1">
    <citation type="journal article" date="2018" name="Antonie Van Leeuwenhoek">
        <title>Larkinella terrae sp. nov., isolated from soil on Jeju Island, South Korea.</title>
        <authorList>
            <person name="Ten L.N."/>
            <person name="Jeon J."/>
            <person name="Park S.J."/>
            <person name="Park S."/>
            <person name="Lee S.Y."/>
            <person name="Kim M.K."/>
            <person name="Jung H.Y."/>
        </authorList>
    </citation>
    <scope>NUCLEOTIDE SEQUENCE [LARGE SCALE GENOMIC DNA]</scope>
    <source>
        <strain evidence="7 8">KCTC 52001</strain>
    </source>
</reference>
<accession>A0A7K0EKN0</accession>
<dbReference type="CDD" id="cd05972">
    <property type="entry name" value="MACS_like"/>
    <property type="match status" value="1"/>
</dbReference>
<dbReference type="InterPro" id="IPR042099">
    <property type="entry name" value="ANL_N_sf"/>
</dbReference>
<dbReference type="Gene3D" id="3.40.50.12780">
    <property type="entry name" value="N-terminal domain of ligase-like"/>
    <property type="match status" value="1"/>
</dbReference>
<proteinExistence type="inferred from homology"/>
<sequence length="569" mass="63677">MGQDITAYVERVRSLIFNEKFDLLPDLELEKPAYFNWVTDVFEDLNVARFPDKPALIWTNGDRSETHTYSELSEECNQLLNLLRASEVQQGDVIMAQLASLPAIWTSILAVIKGGFKLIPLATVLGVNDLVYRFGKLRPKVVLADPDNAEKIDAAEKLATIHIGLKILTDGQRDGWIAYDEVQNYPKTAEAAPTRADDPLFLFFTSGTTGMPKVVNHTHFTYPIGHLTTASWIGLKPNDIHYNIAQPGWAKFAWSSFFAPWNMGATIFSYSQPGRFDARLQLQQLEKHKVTTFCCPPTVLRMLIQEDLTPFRLSLRECVAAGEPLNPEIIEVWRKGTGITIRDGFGQTESSCLIANLPNAVIKPGSMGKPLFLYEVVIADDEGNEQSLYEEGTICVKMDTGTPNGIFAGYFNEPEKMKAVFREGLYFTGDKAYQDQDGYIWFVGRDDDVIKSSDYRIGPFEVESALLEHEAVVESAVVGSPHPVKGFEIKAFVVLTPDSEPSAALAEELFVFSRAHLSPFKMPRIIEFVNELPKTISGKIRRVELRAQEARNKLDGLVIGNEFSYTKKS</sequence>
<dbReference type="InterPro" id="IPR051087">
    <property type="entry name" value="Mitochondrial_ACSM"/>
</dbReference>
<organism evidence="7 8">
    <name type="scientific">Larkinella terrae</name>
    <dbReference type="NCBI Taxonomy" id="2025311"/>
    <lineage>
        <taxon>Bacteria</taxon>
        <taxon>Pseudomonadati</taxon>
        <taxon>Bacteroidota</taxon>
        <taxon>Cytophagia</taxon>
        <taxon>Cytophagales</taxon>
        <taxon>Spirosomataceae</taxon>
        <taxon>Larkinella</taxon>
    </lineage>
</organism>
<dbReference type="GO" id="GO:0004321">
    <property type="term" value="F:fatty-acyl-CoA synthase activity"/>
    <property type="evidence" value="ECO:0007669"/>
    <property type="project" value="TreeGrafter"/>
</dbReference>
<protein>
    <submittedName>
        <fullName evidence="7">AMP-binding protein</fullName>
    </submittedName>
</protein>
<dbReference type="FunFam" id="3.30.300.30:FF:000005">
    <property type="entry name" value="Acyl-coenzyme A synthetase ACSM5, mitochondrial"/>
    <property type="match status" value="1"/>
</dbReference>
<feature type="domain" description="AMP-binding enzyme C-terminal" evidence="6">
    <location>
        <begin position="461"/>
        <end position="539"/>
    </location>
</feature>
<dbReference type="GO" id="GO:0016405">
    <property type="term" value="F:CoA-ligase activity"/>
    <property type="evidence" value="ECO:0007669"/>
    <property type="project" value="UniProtKB-ARBA"/>
</dbReference>
<dbReference type="PANTHER" id="PTHR43605:SF10">
    <property type="entry name" value="ACYL-COA SYNTHETASE MEDIUM CHAIN FAMILY MEMBER 3"/>
    <property type="match status" value="1"/>
</dbReference>
<dbReference type="GO" id="GO:0006637">
    <property type="term" value="P:acyl-CoA metabolic process"/>
    <property type="evidence" value="ECO:0007669"/>
    <property type="project" value="TreeGrafter"/>
</dbReference>
<keyword evidence="4" id="KW-0067">ATP-binding</keyword>
<evidence type="ECO:0000313" key="8">
    <source>
        <dbReference type="Proteomes" id="UP000441754"/>
    </source>
</evidence>
<dbReference type="Pfam" id="PF13193">
    <property type="entry name" value="AMP-binding_C"/>
    <property type="match status" value="1"/>
</dbReference>
<dbReference type="AlphaFoldDB" id="A0A7K0EKN0"/>
<feature type="domain" description="AMP-dependent synthetase/ligase" evidence="5">
    <location>
        <begin position="46"/>
        <end position="410"/>
    </location>
</feature>
<evidence type="ECO:0000256" key="2">
    <source>
        <dbReference type="ARBA" id="ARBA00022598"/>
    </source>
</evidence>
<dbReference type="InterPro" id="IPR020845">
    <property type="entry name" value="AMP-binding_CS"/>
</dbReference>
<evidence type="ECO:0000256" key="4">
    <source>
        <dbReference type="ARBA" id="ARBA00022840"/>
    </source>
</evidence>
<evidence type="ECO:0000259" key="6">
    <source>
        <dbReference type="Pfam" id="PF13193"/>
    </source>
</evidence>
<dbReference type="RefSeq" id="WP_154175779.1">
    <property type="nucleotide sequence ID" value="NZ_WJXZ01000007.1"/>
</dbReference>
<keyword evidence="8" id="KW-1185">Reference proteome</keyword>
<evidence type="ECO:0000313" key="7">
    <source>
        <dbReference type="EMBL" id="MRS62403.1"/>
    </source>
</evidence>
<dbReference type="Gene3D" id="3.30.300.30">
    <property type="match status" value="1"/>
</dbReference>
<evidence type="ECO:0000256" key="3">
    <source>
        <dbReference type="ARBA" id="ARBA00022741"/>
    </source>
</evidence>
<dbReference type="GO" id="GO:0005524">
    <property type="term" value="F:ATP binding"/>
    <property type="evidence" value="ECO:0007669"/>
    <property type="project" value="UniProtKB-KW"/>
</dbReference>
<evidence type="ECO:0000259" key="5">
    <source>
        <dbReference type="Pfam" id="PF00501"/>
    </source>
</evidence>
<keyword evidence="2" id="KW-0436">Ligase</keyword>
<gene>
    <name evidence="7" type="ORF">GJJ30_13970</name>
</gene>
<dbReference type="InterPro" id="IPR000873">
    <property type="entry name" value="AMP-dep_synth/lig_dom"/>
</dbReference>
<dbReference type="OrthoDB" id="9778383at2"/>
<dbReference type="Proteomes" id="UP000441754">
    <property type="component" value="Unassembled WGS sequence"/>
</dbReference>
<dbReference type="InterPro" id="IPR045851">
    <property type="entry name" value="AMP-bd_C_sf"/>
</dbReference>
<comment type="caution">
    <text evidence="7">The sequence shown here is derived from an EMBL/GenBank/DDBJ whole genome shotgun (WGS) entry which is preliminary data.</text>
</comment>
<comment type="similarity">
    <text evidence="1">Belongs to the ATP-dependent AMP-binding enzyme family.</text>
</comment>
<dbReference type="SUPFAM" id="SSF56801">
    <property type="entry name" value="Acetyl-CoA synthetase-like"/>
    <property type="match status" value="1"/>
</dbReference>
<dbReference type="Pfam" id="PF00501">
    <property type="entry name" value="AMP-binding"/>
    <property type="match status" value="1"/>
</dbReference>
<dbReference type="GO" id="GO:0015645">
    <property type="term" value="F:fatty acid ligase activity"/>
    <property type="evidence" value="ECO:0007669"/>
    <property type="project" value="TreeGrafter"/>
</dbReference>
<name>A0A7K0EKN0_9BACT</name>
<evidence type="ECO:0000256" key="1">
    <source>
        <dbReference type="ARBA" id="ARBA00006432"/>
    </source>
</evidence>
<dbReference type="InterPro" id="IPR025110">
    <property type="entry name" value="AMP-bd_C"/>
</dbReference>
<dbReference type="PANTHER" id="PTHR43605">
    <property type="entry name" value="ACYL-COENZYME A SYNTHETASE"/>
    <property type="match status" value="1"/>
</dbReference>